<gene>
    <name evidence="5" type="ORF">FHX44_115124</name>
</gene>
<dbReference type="GO" id="GO:1901982">
    <property type="term" value="F:maltose binding"/>
    <property type="evidence" value="ECO:0007669"/>
    <property type="project" value="TreeGrafter"/>
</dbReference>
<evidence type="ECO:0000313" key="6">
    <source>
        <dbReference type="Proteomes" id="UP000321261"/>
    </source>
</evidence>
<dbReference type="OrthoDB" id="3561718at2"/>
<dbReference type="Proteomes" id="UP000321261">
    <property type="component" value="Unassembled WGS sequence"/>
</dbReference>
<proteinExistence type="inferred from homology"/>
<sequence length="409" mass="43109">MARRGASLRTALPALVAAAALGLTACGGGSGGGGGGDVTSLRVLDYYNNEPDKSVYARKLDECGQQAGVTIEREVVPGDSLIQKVLQQASSRTLPDVLMLDNPDLQQIAATGALAPISDFGLSADGFQEGVRSASTFEGQVYGLQPVTNSIGLFYNVDILNQAGITPPKTWDELKTAAAALTQGDRYGIAFSAVADYEGAWQFLPFMWTNGGDETDIASPQTAEALQLWVDLVNSGAASRSVLNWKQADVKDQFAAGNAAMMVNGPWQFPALDKVQGLNYEVVPIPVPRTGESVVAPLGGETWTIPQTGDPARQAKAAEIVACLNTDDNQIALATERTTVPTKTALRDRFVAEVPRMAAFTEIVQTARARTGKLGPEWPAAATRIYTAMQTAITGGAPPLQALEQAQNG</sequence>
<keyword evidence="6" id="KW-1185">Reference proteome</keyword>
<feature type="signal peptide" evidence="4">
    <location>
        <begin position="1"/>
        <end position="25"/>
    </location>
</feature>
<reference evidence="5 6" key="1">
    <citation type="submission" date="2019-06" db="EMBL/GenBank/DDBJ databases">
        <title>Sequencing the genomes of 1000 actinobacteria strains.</title>
        <authorList>
            <person name="Klenk H.-P."/>
        </authorList>
    </citation>
    <scope>NUCLEOTIDE SEQUENCE [LARGE SCALE GENOMIC DNA]</scope>
    <source>
        <strain evidence="5 6">DSM 45671</strain>
    </source>
</reference>
<evidence type="ECO:0000256" key="3">
    <source>
        <dbReference type="ARBA" id="ARBA00022729"/>
    </source>
</evidence>
<dbReference type="PANTHER" id="PTHR30061:SF50">
    <property type="entry name" value="MALTOSE_MALTODEXTRIN-BINDING PERIPLASMIC PROTEIN"/>
    <property type="match status" value="1"/>
</dbReference>
<dbReference type="Pfam" id="PF13416">
    <property type="entry name" value="SBP_bac_8"/>
    <property type="match status" value="1"/>
</dbReference>
<dbReference type="GO" id="GO:0055052">
    <property type="term" value="C:ATP-binding cassette (ABC) transporter complex, substrate-binding subunit-containing"/>
    <property type="evidence" value="ECO:0007669"/>
    <property type="project" value="TreeGrafter"/>
</dbReference>
<accession>A0A561SWF7</accession>
<dbReference type="InterPro" id="IPR006059">
    <property type="entry name" value="SBP"/>
</dbReference>
<organism evidence="5 6">
    <name type="scientific">Pseudonocardia hierapolitana</name>
    <dbReference type="NCBI Taxonomy" id="1128676"/>
    <lineage>
        <taxon>Bacteria</taxon>
        <taxon>Bacillati</taxon>
        <taxon>Actinomycetota</taxon>
        <taxon>Actinomycetes</taxon>
        <taxon>Pseudonocardiales</taxon>
        <taxon>Pseudonocardiaceae</taxon>
        <taxon>Pseudonocardia</taxon>
    </lineage>
</organism>
<dbReference type="GO" id="GO:0042956">
    <property type="term" value="P:maltodextrin transmembrane transport"/>
    <property type="evidence" value="ECO:0007669"/>
    <property type="project" value="TreeGrafter"/>
</dbReference>
<dbReference type="AlphaFoldDB" id="A0A561SWF7"/>
<dbReference type="PANTHER" id="PTHR30061">
    <property type="entry name" value="MALTOSE-BINDING PERIPLASMIC PROTEIN"/>
    <property type="match status" value="1"/>
</dbReference>
<dbReference type="SUPFAM" id="SSF53850">
    <property type="entry name" value="Periplasmic binding protein-like II"/>
    <property type="match status" value="1"/>
</dbReference>
<dbReference type="RefSeq" id="WP_147258082.1">
    <property type="nucleotide sequence ID" value="NZ_VIWU01000001.1"/>
</dbReference>
<dbReference type="Gene3D" id="3.40.190.10">
    <property type="entry name" value="Periplasmic binding protein-like II"/>
    <property type="match status" value="2"/>
</dbReference>
<feature type="chain" id="PRO_5038940519" evidence="4">
    <location>
        <begin position="26"/>
        <end position="409"/>
    </location>
</feature>
<dbReference type="EMBL" id="VIWU01000001">
    <property type="protein sequence ID" value="TWF79196.1"/>
    <property type="molecule type" value="Genomic_DNA"/>
</dbReference>
<evidence type="ECO:0000313" key="5">
    <source>
        <dbReference type="EMBL" id="TWF79196.1"/>
    </source>
</evidence>
<keyword evidence="2" id="KW-0813">Transport</keyword>
<evidence type="ECO:0000256" key="4">
    <source>
        <dbReference type="SAM" id="SignalP"/>
    </source>
</evidence>
<comment type="similarity">
    <text evidence="1">Belongs to the bacterial solute-binding protein 1 family.</text>
</comment>
<comment type="caution">
    <text evidence="5">The sequence shown here is derived from an EMBL/GenBank/DDBJ whole genome shotgun (WGS) entry which is preliminary data.</text>
</comment>
<dbReference type="GO" id="GO:0015768">
    <property type="term" value="P:maltose transport"/>
    <property type="evidence" value="ECO:0007669"/>
    <property type="project" value="TreeGrafter"/>
</dbReference>
<name>A0A561SWF7_9PSEU</name>
<evidence type="ECO:0000256" key="1">
    <source>
        <dbReference type="ARBA" id="ARBA00008520"/>
    </source>
</evidence>
<evidence type="ECO:0000256" key="2">
    <source>
        <dbReference type="ARBA" id="ARBA00022448"/>
    </source>
</evidence>
<dbReference type="PROSITE" id="PS51257">
    <property type="entry name" value="PROKAR_LIPOPROTEIN"/>
    <property type="match status" value="1"/>
</dbReference>
<keyword evidence="3 4" id="KW-0732">Signal</keyword>
<protein>
    <submittedName>
        <fullName evidence="5">Carbohydrate ABC transporter substrate-binding protein (CUT1 family)</fullName>
    </submittedName>
</protein>